<feature type="region of interest" description="Disordered" evidence="1">
    <location>
        <begin position="1"/>
        <end position="50"/>
    </location>
</feature>
<comment type="caution">
    <text evidence="2">The sequence shown here is derived from an EMBL/GenBank/DDBJ whole genome shotgun (WGS) entry which is preliminary data.</text>
</comment>
<organism evidence="2 3">
    <name type="scientific">Rotaria socialis</name>
    <dbReference type="NCBI Taxonomy" id="392032"/>
    <lineage>
        <taxon>Eukaryota</taxon>
        <taxon>Metazoa</taxon>
        <taxon>Spiralia</taxon>
        <taxon>Gnathifera</taxon>
        <taxon>Rotifera</taxon>
        <taxon>Eurotatoria</taxon>
        <taxon>Bdelloidea</taxon>
        <taxon>Philodinida</taxon>
        <taxon>Philodinidae</taxon>
        <taxon>Rotaria</taxon>
    </lineage>
</organism>
<keyword evidence="3" id="KW-1185">Reference proteome</keyword>
<protein>
    <submittedName>
        <fullName evidence="2">Uncharacterized protein</fullName>
    </submittedName>
</protein>
<dbReference type="Proteomes" id="UP000663873">
    <property type="component" value="Unassembled WGS sequence"/>
</dbReference>
<evidence type="ECO:0000313" key="2">
    <source>
        <dbReference type="EMBL" id="CAF4657062.1"/>
    </source>
</evidence>
<gene>
    <name evidence="2" type="ORF">UJA718_LOCUS34042</name>
</gene>
<name>A0A821FS60_9BILA</name>
<proteinExistence type="predicted"/>
<dbReference type="AlphaFoldDB" id="A0A821FS60"/>
<accession>A0A821FS60</accession>
<evidence type="ECO:0000256" key="1">
    <source>
        <dbReference type="SAM" id="MobiDB-lite"/>
    </source>
</evidence>
<sequence length="130" mass="14791">MWSSQSNTDYNANERSAHSISQPINMPNRSSDITSGYTDPHSAVFSPKSTDPANLGVNMCINILEGDNSPRVKDNTIKDVSQRLQNMKIYVSKQFSLCYHLHTKRDFSNLSSKDDLFRNASFIFFRLHVT</sequence>
<reference evidence="2" key="1">
    <citation type="submission" date="2021-02" db="EMBL/GenBank/DDBJ databases">
        <authorList>
            <person name="Nowell W R."/>
        </authorList>
    </citation>
    <scope>NUCLEOTIDE SEQUENCE</scope>
</reference>
<evidence type="ECO:0000313" key="3">
    <source>
        <dbReference type="Proteomes" id="UP000663873"/>
    </source>
</evidence>
<dbReference type="EMBL" id="CAJOBP010030512">
    <property type="protein sequence ID" value="CAF4657062.1"/>
    <property type="molecule type" value="Genomic_DNA"/>
</dbReference>
<feature type="compositionally biased region" description="Polar residues" evidence="1">
    <location>
        <begin position="1"/>
        <end position="37"/>
    </location>
</feature>